<name>L9U5L8_9GAMM</name>
<evidence type="ECO:0000259" key="15">
    <source>
        <dbReference type="Pfam" id="PF07715"/>
    </source>
</evidence>
<evidence type="ECO:0000256" key="5">
    <source>
        <dbReference type="ARBA" id="ARBA00022692"/>
    </source>
</evidence>
<evidence type="ECO:0000256" key="9">
    <source>
        <dbReference type="ARBA" id="ARBA00023136"/>
    </source>
</evidence>
<evidence type="ECO:0000256" key="2">
    <source>
        <dbReference type="ARBA" id="ARBA00022448"/>
    </source>
</evidence>
<gene>
    <name evidence="16" type="ORF">HALTITAN_3192</name>
</gene>
<dbReference type="SUPFAM" id="SSF56935">
    <property type="entry name" value="Porins"/>
    <property type="match status" value="1"/>
</dbReference>
<feature type="domain" description="TonB-dependent receptor plug" evidence="15">
    <location>
        <begin position="62"/>
        <end position="168"/>
    </location>
</feature>
<evidence type="ECO:0000256" key="6">
    <source>
        <dbReference type="ARBA" id="ARBA00023004"/>
    </source>
</evidence>
<evidence type="ECO:0000256" key="8">
    <source>
        <dbReference type="ARBA" id="ARBA00023077"/>
    </source>
</evidence>
<protein>
    <submittedName>
        <fullName evidence="16">TonB-dependent receptor, beta-barrel</fullName>
    </submittedName>
</protein>
<dbReference type="EMBL" id="AOPO01000026">
    <property type="protein sequence ID" value="ELY20169.1"/>
    <property type="molecule type" value="Genomic_DNA"/>
</dbReference>
<dbReference type="GO" id="GO:0006826">
    <property type="term" value="P:iron ion transport"/>
    <property type="evidence" value="ECO:0007669"/>
    <property type="project" value="UniProtKB-KW"/>
</dbReference>
<dbReference type="CDD" id="cd01347">
    <property type="entry name" value="ligand_gated_channel"/>
    <property type="match status" value="1"/>
</dbReference>
<keyword evidence="3 11" id="KW-1134">Transmembrane beta strand</keyword>
<dbReference type="Gene3D" id="2.40.170.20">
    <property type="entry name" value="TonB-dependent receptor, beta-barrel domain"/>
    <property type="match status" value="1"/>
</dbReference>
<sequence length="685" mass="74675">MNVPALVGEPETALRGWAMQSKGLKRKAVVVLLLGGCGVGSIAQGEALPVVKVTANKVAQTEQEVPASLAVISGETLVNAGASNIGDLARYAPGLSFQPFGQSGTALPVMRGLTSGATAFSSSVLMLVDGVPVVAGQGFDHNLQGVERVEVLRGPQSTLYGRNAEAGVVSLHTRQPDAGPYAELATTLGSRDLNALRLDAAQALVPEQLYLGGSGEWRQQDGFVDNLARAGEADDRERKNGRLRLLWMPTAETNVTLRYGQLHYRDGAAPWGPVGSNGHDTRRIDSPSPGSNRSSGRDISLDVRHALAPDLTLRSITARREIRDRVTQDTDLTPAQRFAVGRDQRLTTLSQELRLERQGDEGRSSWVLGLYGDRDDHQLQFEQRNPMGTQRNEATLEAENLALFGQWTLPLGERWRLTPGLRIEQSRVALTPRGAGQRSERWDDVTSQLALQYRLGDDDWLYARYAEGFRAGGFNAFSAQSDYPGYEPEQVASYELGIKGTALSQRLRYGLASYWMTIDDMQVQQVIQPGSVQITNAAAARSQGIELDIDYLLGGHWTLQAGLALNRTRFREFNDLSGDHAGNHNPFAPDISGRLGLRYDSPQGWYAQANLSGMSKTYLDAANRFSRPGHALLDLAGGYQQGPWQLGVYVNNAADRQYDAVGLLNGTIREYSPPREIGLRVGVSL</sequence>
<keyword evidence="6" id="KW-0408">Iron</keyword>
<evidence type="ECO:0000256" key="1">
    <source>
        <dbReference type="ARBA" id="ARBA00004571"/>
    </source>
</evidence>
<feature type="domain" description="TonB-dependent receptor-like beta-barrel" evidence="14">
    <location>
        <begin position="266"/>
        <end position="652"/>
    </location>
</feature>
<feature type="region of interest" description="Disordered" evidence="13">
    <location>
        <begin position="270"/>
        <end position="299"/>
    </location>
</feature>
<keyword evidence="9 11" id="KW-0472">Membrane</keyword>
<keyword evidence="4" id="KW-0410">Iron transport</keyword>
<comment type="similarity">
    <text evidence="11 12">Belongs to the TonB-dependent receptor family.</text>
</comment>
<dbReference type="PROSITE" id="PS52016">
    <property type="entry name" value="TONB_DEPENDENT_REC_3"/>
    <property type="match status" value="1"/>
</dbReference>
<dbReference type="InterPro" id="IPR000531">
    <property type="entry name" value="Beta-barrel_TonB"/>
</dbReference>
<keyword evidence="16" id="KW-0675">Receptor</keyword>
<reference evidence="16 17" key="1">
    <citation type="journal article" date="2013" name="Genome Announc.">
        <title>Draft Genome of the Marine Gammaproteobacterium Halomonas titanicae.</title>
        <authorList>
            <person name="Sanchez-Porro C."/>
            <person name="de la Haba R.R."/>
            <person name="Cruz-Hernandez N."/>
            <person name="Gonzalez J.M."/>
            <person name="Reyes-Guirao C."/>
            <person name="Navarro-Sampedro L."/>
            <person name="Carballo M."/>
            <person name="Ventosa A."/>
        </authorList>
    </citation>
    <scope>NUCLEOTIDE SEQUENCE [LARGE SCALE GENOMIC DNA]</scope>
    <source>
        <strain evidence="16 17">BH1</strain>
    </source>
</reference>
<evidence type="ECO:0000256" key="7">
    <source>
        <dbReference type="ARBA" id="ARBA00023065"/>
    </source>
</evidence>
<evidence type="ECO:0000313" key="16">
    <source>
        <dbReference type="EMBL" id="ELY20169.1"/>
    </source>
</evidence>
<evidence type="ECO:0000256" key="12">
    <source>
        <dbReference type="RuleBase" id="RU003357"/>
    </source>
</evidence>
<evidence type="ECO:0000256" key="13">
    <source>
        <dbReference type="SAM" id="MobiDB-lite"/>
    </source>
</evidence>
<accession>L9U5L8</accession>
<dbReference type="AlphaFoldDB" id="L9U5L8"/>
<evidence type="ECO:0000313" key="17">
    <source>
        <dbReference type="Proteomes" id="UP000011651"/>
    </source>
</evidence>
<comment type="caution">
    <text evidence="16">The sequence shown here is derived from an EMBL/GenBank/DDBJ whole genome shotgun (WGS) entry which is preliminary data.</text>
</comment>
<evidence type="ECO:0000256" key="3">
    <source>
        <dbReference type="ARBA" id="ARBA00022452"/>
    </source>
</evidence>
<dbReference type="PANTHER" id="PTHR32552:SF81">
    <property type="entry name" value="TONB-DEPENDENT OUTER MEMBRANE RECEPTOR"/>
    <property type="match status" value="1"/>
</dbReference>
<dbReference type="InterPro" id="IPR039426">
    <property type="entry name" value="TonB-dep_rcpt-like"/>
</dbReference>
<evidence type="ECO:0000256" key="10">
    <source>
        <dbReference type="ARBA" id="ARBA00023237"/>
    </source>
</evidence>
<comment type="subcellular location">
    <subcellularLocation>
        <location evidence="1 11">Cell outer membrane</location>
        <topology evidence="1 11">Multi-pass membrane protein</topology>
    </subcellularLocation>
</comment>
<dbReference type="PANTHER" id="PTHR32552">
    <property type="entry name" value="FERRICHROME IRON RECEPTOR-RELATED"/>
    <property type="match status" value="1"/>
</dbReference>
<dbReference type="Pfam" id="PF07715">
    <property type="entry name" value="Plug"/>
    <property type="match status" value="1"/>
</dbReference>
<evidence type="ECO:0000256" key="4">
    <source>
        <dbReference type="ARBA" id="ARBA00022496"/>
    </source>
</evidence>
<keyword evidence="7" id="KW-0406">Ion transport</keyword>
<evidence type="ECO:0000259" key="14">
    <source>
        <dbReference type="Pfam" id="PF00593"/>
    </source>
</evidence>
<organism evidence="16 17">
    <name type="scientific">Vreelandella titanicae BH1</name>
    <dbReference type="NCBI Taxonomy" id="1204738"/>
    <lineage>
        <taxon>Bacteria</taxon>
        <taxon>Pseudomonadati</taxon>
        <taxon>Pseudomonadota</taxon>
        <taxon>Gammaproteobacteria</taxon>
        <taxon>Oceanospirillales</taxon>
        <taxon>Halomonadaceae</taxon>
        <taxon>Vreelandella</taxon>
    </lineage>
</organism>
<keyword evidence="5 11" id="KW-0812">Transmembrane</keyword>
<proteinExistence type="inferred from homology"/>
<evidence type="ECO:0000256" key="11">
    <source>
        <dbReference type="PROSITE-ProRule" id="PRU01360"/>
    </source>
</evidence>
<dbReference type="Proteomes" id="UP000011651">
    <property type="component" value="Unassembled WGS sequence"/>
</dbReference>
<dbReference type="PATRIC" id="fig|1204738.3.peg.4788"/>
<dbReference type="InterPro" id="IPR036942">
    <property type="entry name" value="Beta-barrel_TonB_sf"/>
</dbReference>
<keyword evidence="2 11" id="KW-0813">Transport</keyword>
<dbReference type="GO" id="GO:0009279">
    <property type="term" value="C:cell outer membrane"/>
    <property type="evidence" value="ECO:0007669"/>
    <property type="project" value="UniProtKB-SubCell"/>
</dbReference>
<keyword evidence="10 11" id="KW-0998">Cell outer membrane</keyword>
<keyword evidence="8 12" id="KW-0798">TonB box</keyword>
<dbReference type="InterPro" id="IPR012910">
    <property type="entry name" value="Plug_dom"/>
</dbReference>
<dbReference type="Pfam" id="PF00593">
    <property type="entry name" value="TonB_dep_Rec_b-barrel"/>
    <property type="match status" value="1"/>
</dbReference>